<proteinExistence type="predicted"/>
<evidence type="ECO:0000313" key="2">
    <source>
        <dbReference type="EMBL" id="KAL2817084.1"/>
    </source>
</evidence>
<evidence type="ECO:0000313" key="3">
    <source>
        <dbReference type="Proteomes" id="UP001610335"/>
    </source>
</evidence>
<name>A0ABR4HNM3_9EURO</name>
<keyword evidence="3" id="KW-1185">Reference proteome</keyword>
<protein>
    <recommendedName>
        <fullName evidence="1">PRISE-like Rossmann-fold domain-containing protein</fullName>
    </recommendedName>
</protein>
<reference evidence="2 3" key="1">
    <citation type="submission" date="2024-07" db="EMBL/GenBank/DDBJ databases">
        <title>Section-level genome sequencing and comparative genomics of Aspergillus sections Usti and Cavernicolus.</title>
        <authorList>
            <consortium name="Lawrence Berkeley National Laboratory"/>
            <person name="Nybo J.L."/>
            <person name="Vesth T.C."/>
            <person name="Theobald S."/>
            <person name="Frisvad J.C."/>
            <person name="Larsen T.O."/>
            <person name="Kjaerboelling I."/>
            <person name="Rothschild-Mancinelli K."/>
            <person name="Lyhne E.K."/>
            <person name="Kogle M.E."/>
            <person name="Barry K."/>
            <person name="Clum A."/>
            <person name="Na H."/>
            <person name="Ledsgaard L."/>
            <person name="Lin J."/>
            <person name="Lipzen A."/>
            <person name="Kuo A."/>
            <person name="Riley R."/>
            <person name="Mondo S."/>
            <person name="LaButti K."/>
            <person name="Haridas S."/>
            <person name="Pangalinan J."/>
            <person name="Salamov A.A."/>
            <person name="Simmons B.A."/>
            <person name="Magnuson J.K."/>
            <person name="Chen J."/>
            <person name="Drula E."/>
            <person name="Henrissat B."/>
            <person name="Wiebenga A."/>
            <person name="Lubbers R.J."/>
            <person name="Gomes A.C."/>
            <person name="Makela M.R."/>
            <person name="Stajich J."/>
            <person name="Grigoriev I.V."/>
            <person name="Mortensen U.H."/>
            <person name="De vries R.P."/>
            <person name="Baker S.E."/>
            <person name="Andersen M.R."/>
        </authorList>
    </citation>
    <scope>NUCLEOTIDE SEQUENCE [LARGE SCALE GENOMIC DNA]</scope>
    <source>
        <strain evidence="2 3">CBS 600.67</strain>
    </source>
</reference>
<dbReference type="InterPro" id="IPR055222">
    <property type="entry name" value="PRISE-like_Rossmann-fold"/>
</dbReference>
<dbReference type="Pfam" id="PF22917">
    <property type="entry name" value="PRISE"/>
    <property type="match status" value="1"/>
</dbReference>
<sequence length="151" mass="16526">MTTTQCRAREPRIPSPYGDEILYYNQVDVIKTGIAGATMAVISLYDMEIALTLFKGYVSAVTSMTYVQPIALYLALYRYANGQGTPVAFPGTKKIFVYTYTDSSQDIVTRAEIYLSVSKPEEANGEAFNIAIPQTRGLGPSNGQSWLSTLG</sequence>
<feature type="domain" description="PRISE-like Rossmann-fold" evidence="1">
    <location>
        <begin position="10"/>
        <end position="133"/>
    </location>
</feature>
<dbReference type="EMBL" id="JBFXLS010000095">
    <property type="protein sequence ID" value="KAL2817084.1"/>
    <property type="molecule type" value="Genomic_DNA"/>
</dbReference>
<accession>A0ABR4HNM3</accession>
<comment type="caution">
    <text evidence="2">The sequence shown here is derived from an EMBL/GenBank/DDBJ whole genome shotgun (WGS) entry which is preliminary data.</text>
</comment>
<organism evidence="2 3">
    <name type="scientific">Aspergillus cavernicola</name>
    <dbReference type="NCBI Taxonomy" id="176166"/>
    <lineage>
        <taxon>Eukaryota</taxon>
        <taxon>Fungi</taxon>
        <taxon>Dikarya</taxon>
        <taxon>Ascomycota</taxon>
        <taxon>Pezizomycotina</taxon>
        <taxon>Eurotiomycetes</taxon>
        <taxon>Eurotiomycetidae</taxon>
        <taxon>Eurotiales</taxon>
        <taxon>Aspergillaceae</taxon>
        <taxon>Aspergillus</taxon>
        <taxon>Aspergillus subgen. Nidulantes</taxon>
    </lineage>
</organism>
<dbReference type="Gene3D" id="3.40.50.720">
    <property type="entry name" value="NAD(P)-binding Rossmann-like Domain"/>
    <property type="match status" value="1"/>
</dbReference>
<dbReference type="Proteomes" id="UP001610335">
    <property type="component" value="Unassembled WGS sequence"/>
</dbReference>
<gene>
    <name evidence="2" type="ORF">BDW59DRAFT_166118</name>
</gene>
<evidence type="ECO:0000259" key="1">
    <source>
        <dbReference type="Pfam" id="PF22917"/>
    </source>
</evidence>